<evidence type="ECO:0000256" key="7">
    <source>
        <dbReference type="ARBA" id="ARBA00022989"/>
    </source>
</evidence>
<evidence type="ECO:0000256" key="5">
    <source>
        <dbReference type="ARBA" id="ARBA00022679"/>
    </source>
</evidence>
<keyword evidence="6 10" id="KW-0812">Transmembrane</keyword>
<feature type="transmembrane region" description="Helical" evidence="10">
    <location>
        <begin position="252"/>
        <end position="277"/>
    </location>
</feature>
<evidence type="ECO:0000256" key="4">
    <source>
        <dbReference type="ARBA" id="ARBA00022676"/>
    </source>
</evidence>
<dbReference type="InterPro" id="IPR032421">
    <property type="entry name" value="PMT_4TMC"/>
</dbReference>
<dbReference type="AlphaFoldDB" id="A0AA97AES4"/>
<dbReference type="Pfam" id="PF02366">
    <property type="entry name" value="PMT"/>
    <property type="match status" value="1"/>
</dbReference>
<feature type="transmembrane region" description="Helical" evidence="10">
    <location>
        <begin position="206"/>
        <end position="225"/>
    </location>
</feature>
<evidence type="ECO:0000256" key="3">
    <source>
        <dbReference type="ARBA" id="ARBA00007222"/>
    </source>
</evidence>
<proteinExistence type="inferred from homology"/>
<comment type="subcellular location">
    <subcellularLocation>
        <location evidence="10">Cell membrane</location>
    </subcellularLocation>
    <subcellularLocation>
        <location evidence="1">Endomembrane system</location>
        <topology evidence="1">Multi-pass membrane protein</topology>
    </subcellularLocation>
</comment>
<keyword evidence="5 10" id="KW-0808">Transferase</keyword>
<dbReference type="InterPro" id="IPR027005">
    <property type="entry name" value="PMT-like"/>
</dbReference>
<dbReference type="EMBL" id="CP053586">
    <property type="protein sequence ID" value="WNZ22365.1"/>
    <property type="molecule type" value="Genomic_DNA"/>
</dbReference>
<evidence type="ECO:0000259" key="12">
    <source>
        <dbReference type="Pfam" id="PF16192"/>
    </source>
</evidence>
<evidence type="ECO:0000313" key="13">
    <source>
        <dbReference type="EMBL" id="WNZ22365.1"/>
    </source>
</evidence>
<organism evidence="13">
    <name type="scientific">Leptolyngbya sp. NK1-12</name>
    <dbReference type="NCBI Taxonomy" id="2547451"/>
    <lineage>
        <taxon>Bacteria</taxon>
        <taxon>Bacillati</taxon>
        <taxon>Cyanobacteriota</taxon>
        <taxon>Cyanophyceae</taxon>
        <taxon>Leptolyngbyales</taxon>
        <taxon>Leptolyngbyaceae</taxon>
        <taxon>Leptolyngbya group</taxon>
        <taxon>Leptolyngbya</taxon>
    </lineage>
</organism>
<dbReference type="PANTHER" id="PTHR10050:SF46">
    <property type="entry name" value="PROTEIN O-MANNOSYL-TRANSFERASE 2"/>
    <property type="match status" value="1"/>
</dbReference>
<protein>
    <recommendedName>
        <fullName evidence="9 10">Polyprenol-phosphate-mannose--protein mannosyltransferase</fullName>
        <ecNumber evidence="10">2.4.1.-</ecNumber>
    </recommendedName>
</protein>
<sequence>MPLTTSAQAKSRQFPWFGIGMAGIFLLSLLLRFWGLSRFNTLVFDEVYYAKFASAFLKGEIVFTGHPPLSTYIIAIGIWIGNHLPWGNVDPKNGLTGLLLSPFSYRWLNALTGAFIPLVIGAIAYQLTRRSSYALIAALLISADGLFLVESRYALNNVYLVLFGLLGHLFLLVALQATAWQRWFYLILAGVGFGGSAAIKWNGMGFLLGAYAVWGIAWIVAWVQSRLTAPGFTTLHSYQPRSPLQNLTQLHLGHILVAFALVPALTYYLSWLPYIYVDPGSSTFWQLQLETFDYHKRVGGLDAHPYCSLWHTWPLMLRPVAYFYKTTQTPEEALPLVGPPLPAEAATVIYDVHAMGNPILWWFSTAVVVLLMVLLAQQIWQKLSAGQSNSGEVAEHAPLSPAYVWAVAYLLINWAANLLPWVRVTRCLFIYHYMGSLVFAVLLLALLIDRWWQGHQTWQKSAAITLTGLVLIGFVFWMPLFLGLPLSPEGLQLRRWFPSWI</sequence>
<dbReference type="Pfam" id="PF16192">
    <property type="entry name" value="PMT_4TMC"/>
    <property type="match status" value="1"/>
</dbReference>
<keyword evidence="8 10" id="KW-0472">Membrane</keyword>
<keyword evidence="10" id="KW-1003">Cell membrane</keyword>
<dbReference type="GO" id="GO:0012505">
    <property type="term" value="C:endomembrane system"/>
    <property type="evidence" value="ECO:0007669"/>
    <property type="project" value="UniProtKB-SubCell"/>
</dbReference>
<dbReference type="InterPro" id="IPR003342">
    <property type="entry name" value="ArnT-like_N"/>
</dbReference>
<dbReference type="PANTHER" id="PTHR10050">
    <property type="entry name" value="DOLICHYL-PHOSPHATE-MANNOSE--PROTEIN MANNOSYLTRANSFERASE"/>
    <property type="match status" value="1"/>
</dbReference>
<feature type="domain" description="Protein O-mannosyl-transferase C-terminal four TM" evidence="12">
    <location>
        <begin position="283"/>
        <end position="500"/>
    </location>
</feature>
<gene>
    <name evidence="13" type="ORF">HJG54_05440</name>
</gene>
<evidence type="ECO:0000259" key="11">
    <source>
        <dbReference type="Pfam" id="PF02366"/>
    </source>
</evidence>
<dbReference type="RefSeq" id="WP_316433798.1">
    <property type="nucleotide sequence ID" value="NZ_CP053586.1"/>
</dbReference>
<accession>A0AA97AES4</accession>
<reference evidence="13" key="1">
    <citation type="submission" date="2020-05" db="EMBL/GenBank/DDBJ databases">
        <authorList>
            <person name="Zhu T."/>
            <person name="Keshari N."/>
            <person name="Lu X."/>
        </authorList>
    </citation>
    <scope>NUCLEOTIDE SEQUENCE</scope>
    <source>
        <strain evidence="13">NK1-12</strain>
    </source>
</reference>
<evidence type="ECO:0000256" key="6">
    <source>
        <dbReference type="ARBA" id="ARBA00022692"/>
    </source>
</evidence>
<feature type="transmembrane region" description="Helical" evidence="10">
    <location>
        <begin position="464"/>
        <end position="486"/>
    </location>
</feature>
<feature type="domain" description="ArnT-like N-terminal" evidence="11">
    <location>
        <begin position="24"/>
        <end position="267"/>
    </location>
</feature>
<comment type="pathway">
    <text evidence="2 10">Protein modification; protein glycosylation.</text>
</comment>
<comment type="function">
    <text evidence="10">Protein O-mannosyltransferase that catalyzes the transfer of a single mannose residue from a polyprenol phospho-mannosyl lipidic donor to the hydroxyl group of selected serine and threonine residues in acceptor proteins.</text>
</comment>
<dbReference type="GO" id="GO:0004169">
    <property type="term" value="F:dolichyl-phosphate-mannose-protein mannosyltransferase activity"/>
    <property type="evidence" value="ECO:0007669"/>
    <property type="project" value="UniProtKB-UniRule"/>
</dbReference>
<keyword evidence="7 10" id="KW-1133">Transmembrane helix</keyword>
<feature type="transmembrane region" description="Helical" evidence="10">
    <location>
        <begin position="431"/>
        <end position="452"/>
    </location>
</feature>
<evidence type="ECO:0000256" key="8">
    <source>
        <dbReference type="ARBA" id="ARBA00023136"/>
    </source>
</evidence>
<feature type="transmembrane region" description="Helical" evidence="10">
    <location>
        <begin position="158"/>
        <end position="177"/>
    </location>
</feature>
<evidence type="ECO:0000256" key="10">
    <source>
        <dbReference type="RuleBase" id="RU367007"/>
    </source>
</evidence>
<dbReference type="EC" id="2.4.1.-" evidence="10"/>
<dbReference type="GO" id="GO:0005886">
    <property type="term" value="C:plasma membrane"/>
    <property type="evidence" value="ECO:0007669"/>
    <property type="project" value="UniProtKB-SubCell"/>
</dbReference>
<keyword evidence="4 10" id="KW-0328">Glycosyltransferase</keyword>
<feature type="transmembrane region" description="Helical" evidence="10">
    <location>
        <begin position="359"/>
        <end position="380"/>
    </location>
</feature>
<evidence type="ECO:0000256" key="2">
    <source>
        <dbReference type="ARBA" id="ARBA00004922"/>
    </source>
</evidence>
<feature type="transmembrane region" description="Helical" evidence="10">
    <location>
        <begin position="107"/>
        <end position="125"/>
    </location>
</feature>
<evidence type="ECO:0000256" key="1">
    <source>
        <dbReference type="ARBA" id="ARBA00004127"/>
    </source>
</evidence>
<feature type="transmembrane region" description="Helical" evidence="10">
    <location>
        <begin position="131"/>
        <end position="149"/>
    </location>
</feature>
<name>A0AA97AES4_9CYAN</name>
<comment type="similarity">
    <text evidence="3 10">Belongs to the glycosyltransferase 39 family.</text>
</comment>
<evidence type="ECO:0000256" key="9">
    <source>
        <dbReference type="ARBA" id="ARBA00093617"/>
    </source>
</evidence>
<feature type="transmembrane region" description="Helical" evidence="10">
    <location>
        <begin position="14"/>
        <end position="34"/>
    </location>
</feature>
<feature type="transmembrane region" description="Helical" evidence="10">
    <location>
        <begin position="400"/>
        <end position="419"/>
    </location>
</feature>